<name>H8L184_FRAAD</name>
<evidence type="ECO:0000256" key="1">
    <source>
        <dbReference type="ARBA" id="ARBA00004141"/>
    </source>
</evidence>
<feature type="transmembrane region" description="Helical" evidence="10">
    <location>
        <begin position="412"/>
        <end position="430"/>
    </location>
</feature>
<keyword evidence="2" id="KW-0813">Transport</keyword>
<feature type="transmembrane region" description="Helical" evidence="10">
    <location>
        <begin position="58"/>
        <end position="79"/>
    </location>
</feature>
<evidence type="ECO:0000256" key="4">
    <source>
        <dbReference type="ARBA" id="ARBA00022989"/>
    </source>
</evidence>
<keyword evidence="12" id="KW-1185">Reference proteome</keyword>
<dbReference type="Pfam" id="PF00654">
    <property type="entry name" value="Voltage_CLC"/>
    <property type="match status" value="1"/>
</dbReference>
<evidence type="ECO:0000256" key="7">
    <source>
        <dbReference type="ARBA" id="ARBA00023173"/>
    </source>
</evidence>
<feature type="transmembrane region" description="Helical" evidence="10">
    <location>
        <begin position="346"/>
        <end position="366"/>
    </location>
</feature>
<evidence type="ECO:0000256" key="6">
    <source>
        <dbReference type="ARBA" id="ARBA00023136"/>
    </source>
</evidence>
<keyword evidence="8" id="KW-0868">Chloride</keyword>
<evidence type="ECO:0000313" key="11">
    <source>
        <dbReference type="EMBL" id="AFC87492.1"/>
    </source>
</evidence>
<sequence length="440" mass="45126">MPDACPVSDQMMSDEPAPPLQTGRASWRLWLAVLAAGVTGGLAGISLVGLLRFVQHLAYGYGGGHLISPVSFLQGVTAASPLRRWLVMVCCGVVAGAGWWALRRFGRPLVGISRTLTEGGAELPAGSTLIHALLQVVTVALGSPLGREVAPREVAAVATQAVADRLGLAADERRIVVACAAGAGLAAVYNVPLGGALFVLESLLLSFSWRGALCALASSAIAAALAEMVLGHGWQYHIPAWSSTHGLLWWSLLVGPVLGLAAAEFNRLIDWARHRAPTDGRVLPWSLGVFGVIGLCGMVYPQVLGNGRGPVAESFGACIGLQLAVTLLLLKLFAVGAALRAGAGGGLLTPSLAIGALAGLVLGLLWNAVSPVPTAAGAFALVGGCAFLAASRKMPVTALVLSLEFTHVGYDFLVPMMVAVVGACLVRHLYARAGARAAAG</sequence>
<dbReference type="KEGG" id="fau:Fraau_3168"/>
<evidence type="ECO:0000256" key="3">
    <source>
        <dbReference type="ARBA" id="ARBA00022692"/>
    </source>
</evidence>
<protein>
    <submittedName>
        <fullName evidence="11">Chloride channel protein EriC</fullName>
    </submittedName>
</protein>
<dbReference type="HOGENOM" id="CLU_015263_0_0_6"/>
<dbReference type="eggNOG" id="COG0038">
    <property type="taxonomic scope" value="Bacteria"/>
</dbReference>
<dbReference type="PANTHER" id="PTHR43427:SF6">
    <property type="entry name" value="CHLORIDE CHANNEL PROTEIN CLC-E"/>
    <property type="match status" value="1"/>
</dbReference>
<evidence type="ECO:0000256" key="9">
    <source>
        <dbReference type="ARBA" id="ARBA00023303"/>
    </source>
</evidence>
<keyword evidence="3 10" id="KW-0812">Transmembrane</keyword>
<feature type="transmembrane region" description="Helical" evidence="10">
    <location>
        <begin position="372"/>
        <end position="391"/>
    </location>
</feature>
<dbReference type="GO" id="GO:0005254">
    <property type="term" value="F:chloride channel activity"/>
    <property type="evidence" value="ECO:0007669"/>
    <property type="project" value="UniProtKB-KW"/>
</dbReference>
<keyword evidence="9" id="KW-0407">Ion channel</keyword>
<comment type="subcellular location">
    <subcellularLocation>
        <location evidence="1">Membrane</location>
        <topology evidence="1">Multi-pass membrane protein</topology>
    </subcellularLocation>
</comment>
<dbReference type="AlphaFoldDB" id="H8L184"/>
<reference evidence="11" key="1">
    <citation type="submission" date="2012-02" db="EMBL/GenBank/DDBJ databases">
        <title>The complete genome of Frateuria aurantia DSM 6220.</title>
        <authorList>
            <consortium name="US DOE Joint Genome Institute (JGI-PGF)"/>
            <person name="Lucas S."/>
            <person name="Copeland A."/>
            <person name="Lapidus A."/>
            <person name="Glavina del Rio T."/>
            <person name="Dalin E."/>
            <person name="Tice H."/>
            <person name="Bruce D."/>
            <person name="Goodwin L."/>
            <person name="Pitluck S."/>
            <person name="Peters L."/>
            <person name="Ovchinnikova G."/>
            <person name="Teshima H."/>
            <person name="Kyrpides N."/>
            <person name="Mavromatis K."/>
            <person name="Ivanova N."/>
            <person name="Brettin T."/>
            <person name="Detter J.C."/>
            <person name="Han C."/>
            <person name="Larimer F."/>
            <person name="Land M."/>
            <person name="Hauser L."/>
            <person name="Markowitz V."/>
            <person name="Cheng J.-F."/>
            <person name="Hugenholtz P."/>
            <person name="Woyke T."/>
            <person name="Wu D."/>
            <person name="Brambilla E."/>
            <person name="Klenk H.-P."/>
            <person name="Eisen J.A."/>
        </authorList>
    </citation>
    <scope>NUCLEOTIDE SEQUENCE</scope>
    <source>
        <strain evidence="11">DSM 6220</strain>
    </source>
</reference>
<evidence type="ECO:0000256" key="5">
    <source>
        <dbReference type="ARBA" id="ARBA00023065"/>
    </source>
</evidence>
<keyword evidence="7" id="KW-0869">Chloride channel</keyword>
<keyword evidence="4 10" id="KW-1133">Transmembrane helix</keyword>
<dbReference type="SUPFAM" id="SSF81340">
    <property type="entry name" value="Clc chloride channel"/>
    <property type="match status" value="1"/>
</dbReference>
<feature type="transmembrane region" description="Helical" evidence="10">
    <location>
        <begin position="29"/>
        <end position="51"/>
    </location>
</feature>
<organism evidence="11 12">
    <name type="scientific">Frateuria aurantia (strain ATCC 33424 / DSM 6220 / KCTC 2777 / LMG 1558 / NBRC 3245 / NCIMB 13370)</name>
    <name type="common">Acetobacter aurantius</name>
    <dbReference type="NCBI Taxonomy" id="767434"/>
    <lineage>
        <taxon>Bacteria</taxon>
        <taxon>Pseudomonadati</taxon>
        <taxon>Pseudomonadota</taxon>
        <taxon>Gammaproteobacteria</taxon>
        <taxon>Lysobacterales</taxon>
        <taxon>Rhodanobacteraceae</taxon>
        <taxon>Frateuria</taxon>
    </lineage>
</organism>
<evidence type="ECO:0000256" key="2">
    <source>
        <dbReference type="ARBA" id="ARBA00022448"/>
    </source>
</evidence>
<feature type="transmembrane region" description="Helical" evidence="10">
    <location>
        <begin position="85"/>
        <end position="102"/>
    </location>
</feature>
<dbReference type="STRING" id="767434.Fraau_3168"/>
<dbReference type="InterPro" id="IPR001807">
    <property type="entry name" value="ClC"/>
</dbReference>
<keyword evidence="6 10" id="KW-0472">Membrane</keyword>
<dbReference type="PANTHER" id="PTHR43427">
    <property type="entry name" value="CHLORIDE CHANNEL PROTEIN CLC-E"/>
    <property type="match status" value="1"/>
</dbReference>
<keyword evidence="5" id="KW-0406">Ion transport</keyword>
<accession>H8L184</accession>
<evidence type="ECO:0000256" key="10">
    <source>
        <dbReference type="SAM" id="Phobius"/>
    </source>
</evidence>
<evidence type="ECO:0000313" key="12">
    <source>
        <dbReference type="Proteomes" id="UP000005234"/>
    </source>
</evidence>
<dbReference type="Gene3D" id="1.10.3080.10">
    <property type="entry name" value="Clc chloride channel"/>
    <property type="match status" value="1"/>
</dbReference>
<evidence type="ECO:0000256" key="8">
    <source>
        <dbReference type="ARBA" id="ARBA00023214"/>
    </source>
</evidence>
<feature type="transmembrane region" description="Helical" evidence="10">
    <location>
        <begin position="314"/>
        <end position="334"/>
    </location>
</feature>
<dbReference type="PRINTS" id="PR00762">
    <property type="entry name" value="CLCHANNEL"/>
</dbReference>
<feature type="transmembrane region" description="Helical" evidence="10">
    <location>
        <begin position="175"/>
        <end position="200"/>
    </location>
</feature>
<dbReference type="InterPro" id="IPR050368">
    <property type="entry name" value="ClC-type_chloride_channel"/>
</dbReference>
<dbReference type="InterPro" id="IPR014743">
    <property type="entry name" value="Cl-channel_core"/>
</dbReference>
<feature type="transmembrane region" description="Helical" evidence="10">
    <location>
        <begin position="283"/>
        <end position="302"/>
    </location>
</feature>
<dbReference type="EMBL" id="CP003350">
    <property type="protein sequence ID" value="AFC87492.1"/>
    <property type="molecule type" value="Genomic_DNA"/>
</dbReference>
<dbReference type="Proteomes" id="UP000005234">
    <property type="component" value="Chromosome"/>
</dbReference>
<dbReference type="GO" id="GO:0034707">
    <property type="term" value="C:chloride channel complex"/>
    <property type="evidence" value="ECO:0007669"/>
    <property type="project" value="UniProtKB-KW"/>
</dbReference>
<feature type="transmembrane region" description="Helical" evidence="10">
    <location>
        <begin position="246"/>
        <end position="263"/>
    </location>
</feature>
<gene>
    <name evidence="11" type="ordered locus">Fraau_3168</name>
</gene>
<proteinExistence type="predicted"/>